<dbReference type="GO" id="GO:0046872">
    <property type="term" value="F:metal ion binding"/>
    <property type="evidence" value="ECO:0007669"/>
    <property type="project" value="UniProtKB-KW"/>
</dbReference>
<evidence type="ECO:0000259" key="3">
    <source>
        <dbReference type="Pfam" id="PF13359"/>
    </source>
</evidence>
<sequence>MLLRRRRTTVYPHRKSCVCSAGDSHIHLEMLFGRSASALSTISNHSLNLIHEKFDHLFPFDAHGFTDADLTGFADAVFNKSAALPSNCPSDCRPKKLQCYVYNGRKRKHALKYQSIVTPDGLILHFDRPVLGTRHDSYMLAYSDLVSESPSSW</sequence>
<protein>
    <recommendedName>
        <fullName evidence="3">DDE Tnp4 domain-containing protein</fullName>
    </recommendedName>
</protein>
<feature type="domain" description="DDE Tnp4" evidence="3">
    <location>
        <begin position="93"/>
        <end position="148"/>
    </location>
</feature>
<evidence type="ECO:0000313" key="5">
    <source>
        <dbReference type="Proteomes" id="UP001146120"/>
    </source>
</evidence>
<accession>A0AAV2YWQ0</accession>
<dbReference type="Pfam" id="PF13359">
    <property type="entry name" value="DDE_Tnp_4"/>
    <property type="match status" value="1"/>
</dbReference>
<comment type="caution">
    <text evidence="4">The sequence shown here is derived from an EMBL/GenBank/DDBJ whole genome shotgun (WGS) entry which is preliminary data.</text>
</comment>
<dbReference type="InterPro" id="IPR027806">
    <property type="entry name" value="HARBI1_dom"/>
</dbReference>
<dbReference type="AlphaFoldDB" id="A0AAV2YWQ0"/>
<evidence type="ECO:0000256" key="1">
    <source>
        <dbReference type="ARBA" id="ARBA00001968"/>
    </source>
</evidence>
<proteinExistence type="predicted"/>
<reference evidence="4" key="1">
    <citation type="submission" date="2022-11" db="EMBL/GenBank/DDBJ databases">
        <authorList>
            <person name="Morgan W.R."/>
            <person name="Tartar A."/>
        </authorList>
    </citation>
    <scope>NUCLEOTIDE SEQUENCE</scope>
    <source>
        <strain evidence="4">ARSEF 373</strain>
    </source>
</reference>
<evidence type="ECO:0000256" key="2">
    <source>
        <dbReference type="ARBA" id="ARBA00022723"/>
    </source>
</evidence>
<reference evidence="4" key="2">
    <citation type="journal article" date="2023" name="Microbiol Resour">
        <title>Decontamination and Annotation of the Draft Genome Sequence of the Oomycete Lagenidium giganteum ARSEF 373.</title>
        <authorList>
            <person name="Morgan W.R."/>
            <person name="Tartar A."/>
        </authorList>
    </citation>
    <scope>NUCLEOTIDE SEQUENCE</scope>
    <source>
        <strain evidence="4">ARSEF 373</strain>
    </source>
</reference>
<organism evidence="4 5">
    <name type="scientific">Lagenidium giganteum</name>
    <dbReference type="NCBI Taxonomy" id="4803"/>
    <lineage>
        <taxon>Eukaryota</taxon>
        <taxon>Sar</taxon>
        <taxon>Stramenopiles</taxon>
        <taxon>Oomycota</taxon>
        <taxon>Peronosporomycetes</taxon>
        <taxon>Pythiales</taxon>
        <taxon>Pythiaceae</taxon>
    </lineage>
</organism>
<evidence type="ECO:0000313" key="4">
    <source>
        <dbReference type="EMBL" id="DAZ98580.1"/>
    </source>
</evidence>
<dbReference type="Proteomes" id="UP001146120">
    <property type="component" value="Unassembled WGS sequence"/>
</dbReference>
<keyword evidence="2" id="KW-0479">Metal-binding</keyword>
<comment type="cofactor">
    <cofactor evidence="1">
        <name>a divalent metal cation</name>
        <dbReference type="ChEBI" id="CHEBI:60240"/>
    </cofactor>
</comment>
<dbReference type="EMBL" id="DAKRPA010000103">
    <property type="protein sequence ID" value="DAZ98580.1"/>
    <property type="molecule type" value="Genomic_DNA"/>
</dbReference>
<keyword evidence="5" id="KW-1185">Reference proteome</keyword>
<name>A0AAV2YWQ0_9STRA</name>
<gene>
    <name evidence="4" type="ORF">N0F65_005764</name>
</gene>